<dbReference type="GO" id="GO:0004088">
    <property type="term" value="F:carbamoyl-phosphate synthase (glutamine-hydrolyzing) activity"/>
    <property type="evidence" value="ECO:0007669"/>
    <property type="project" value="UniProtKB-UniRule"/>
</dbReference>
<evidence type="ECO:0000259" key="12">
    <source>
        <dbReference type="SMART" id="SM01097"/>
    </source>
</evidence>
<feature type="binding site" evidence="11">
    <location>
        <position position="252"/>
    </location>
    <ligand>
        <name>L-glutamine</name>
        <dbReference type="ChEBI" id="CHEBI:58359"/>
    </ligand>
</feature>
<evidence type="ECO:0000313" key="14">
    <source>
        <dbReference type="Proteomes" id="UP000268469"/>
    </source>
</evidence>
<dbReference type="Pfam" id="PF00988">
    <property type="entry name" value="CPSase_sm_chain"/>
    <property type="match status" value="1"/>
</dbReference>
<feature type="active site" evidence="11">
    <location>
        <position position="333"/>
    </location>
</feature>
<feature type="binding site" evidence="11">
    <location>
        <position position="293"/>
    </location>
    <ligand>
        <name>L-glutamine</name>
        <dbReference type="ChEBI" id="CHEBI:58359"/>
    </ligand>
</feature>
<evidence type="ECO:0000256" key="4">
    <source>
        <dbReference type="ARBA" id="ARBA00022598"/>
    </source>
</evidence>
<comment type="catalytic activity">
    <reaction evidence="10 11">
        <text>L-glutamine + H2O = L-glutamate + NH4(+)</text>
        <dbReference type="Rhea" id="RHEA:15889"/>
        <dbReference type="ChEBI" id="CHEBI:15377"/>
        <dbReference type="ChEBI" id="CHEBI:28938"/>
        <dbReference type="ChEBI" id="CHEBI:29985"/>
        <dbReference type="ChEBI" id="CHEBI:58359"/>
    </reaction>
</comment>
<dbReference type="UniPathway" id="UPA00068">
    <property type="reaction ID" value="UER00171"/>
</dbReference>
<dbReference type="GO" id="GO:0005524">
    <property type="term" value="F:ATP binding"/>
    <property type="evidence" value="ECO:0007669"/>
    <property type="project" value="UniProtKB-UniRule"/>
</dbReference>
<evidence type="ECO:0000256" key="11">
    <source>
        <dbReference type="HAMAP-Rule" id="MF_01209"/>
    </source>
</evidence>
<comment type="function">
    <text evidence="11">Small subunit of the glutamine-dependent carbamoyl phosphate synthetase (CPSase). CPSase catalyzes the formation of carbamoyl phosphate from the ammonia moiety of glutamine, carbonate, and phosphate donated by ATP, constituting the first step of 2 biosynthetic pathways, one leading to arginine and/or urea and the other to pyrimidine nucleotides. The small subunit (glutamine amidotransferase) binds and cleaves glutamine to supply the large subunit with the substrate ammonia.</text>
</comment>
<dbReference type="Gene3D" id="3.50.30.20">
    <property type="entry name" value="Carbamoyl-phosphate synthase small subunit, N-terminal domain"/>
    <property type="match status" value="1"/>
</dbReference>
<keyword evidence="6 11" id="KW-0067">ATP-binding</keyword>
<proteinExistence type="inferred from homology"/>
<feature type="binding site" evidence="11">
    <location>
        <position position="223"/>
    </location>
    <ligand>
        <name>L-glutamine</name>
        <dbReference type="ChEBI" id="CHEBI:58359"/>
    </ligand>
</feature>
<keyword evidence="5 11" id="KW-0547">Nucleotide-binding</keyword>
<dbReference type="GO" id="GO:0004359">
    <property type="term" value="F:glutaminase activity"/>
    <property type="evidence" value="ECO:0007669"/>
    <property type="project" value="RHEA"/>
</dbReference>
<dbReference type="FunFam" id="3.50.30.20:FF:000001">
    <property type="entry name" value="Carbamoyl-phosphate synthase small chain"/>
    <property type="match status" value="1"/>
</dbReference>
<comment type="pathway">
    <text evidence="2 11">Amino-acid biosynthesis; L-arginine biosynthesis; carbamoyl phosphate from bicarbonate: step 1/1.</text>
</comment>
<dbReference type="EMBL" id="QNBE01000003">
    <property type="protein sequence ID" value="RKX71707.1"/>
    <property type="molecule type" value="Genomic_DNA"/>
</dbReference>
<dbReference type="PANTHER" id="PTHR43418">
    <property type="entry name" value="MULTIFUNCTIONAL TRYPTOPHAN BIOSYNTHESIS PROTEIN-RELATED"/>
    <property type="match status" value="1"/>
</dbReference>
<comment type="caution">
    <text evidence="13">The sequence shown here is derived from an EMBL/GenBank/DDBJ whole genome shotgun (WGS) entry which is preliminary data.</text>
</comment>
<dbReference type="InterPro" id="IPR036480">
    <property type="entry name" value="CarbP_synth_ssu_N_sf"/>
</dbReference>
<feature type="binding site" evidence="11">
    <location>
        <position position="45"/>
    </location>
    <ligand>
        <name>L-glutamine</name>
        <dbReference type="ChEBI" id="CHEBI:58359"/>
    </ligand>
</feature>
<dbReference type="PRINTS" id="PR00099">
    <property type="entry name" value="CPSGATASE"/>
</dbReference>
<feature type="region of interest" description="CPSase" evidence="11">
    <location>
        <begin position="1"/>
        <end position="173"/>
    </location>
</feature>
<keyword evidence="8 11" id="KW-0665">Pyrimidine biosynthesis</keyword>
<feature type="active site" description="Nucleophile" evidence="11">
    <location>
        <position position="248"/>
    </location>
</feature>
<comment type="catalytic activity">
    <reaction evidence="9 11">
        <text>hydrogencarbonate + L-glutamine + 2 ATP + H2O = carbamoyl phosphate + L-glutamate + 2 ADP + phosphate + 2 H(+)</text>
        <dbReference type="Rhea" id="RHEA:18633"/>
        <dbReference type="ChEBI" id="CHEBI:15377"/>
        <dbReference type="ChEBI" id="CHEBI:15378"/>
        <dbReference type="ChEBI" id="CHEBI:17544"/>
        <dbReference type="ChEBI" id="CHEBI:29985"/>
        <dbReference type="ChEBI" id="CHEBI:30616"/>
        <dbReference type="ChEBI" id="CHEBI:43474"/>
        <dbReference type="ChEBI" id="CHEBI:58228"/>
        <dbReference type="ChEBI" id="CHEBI:58359"/>
        <dbReference type="ChEBI" id="CHEBI:456216"/>
        <dbReference type="EC" id="6.3.5.5"/>
    </reaction>
</comment>
<name>A0A660SLS9_UNCW3</name>
<evidence type="ECO:0000256" key="5">
    <source>
        <dbReference type="ARBA" id="ARBA00022741"/>
    </source>
</evidence>
<evidence type="ECO:0000256" key="3">
    <source>
        <dbReference type="ARBA" id="ARBA00007800"/>
    </source>
</evidence>
<feature type="active site" evidence="11">
    <location>
        <position position="335"/>
    </location>
</feature>
<dbReference type="InterPro" id="IPR035686">
    <property type="entry name" value="CPSase_GATase1"/>
</dbReference>
<dbReference type="InterPro" id="IPR017926">
    <property type="entry name" value="GATASE"/>
</dbReference>
<comment type="subunit">
    <text evidence="11">Composed of two chains; the small (or glutamine) chain promotes the hydrolysis of glutamine to ammonia, which is used by the large (or ammonia) chain to synthesize carbamoyl phosphate. Tetramer of heterodimers (alpha,beta)4.</text>
</comment>
<dbReference type="InterPro" id="IPR002474">
    <property type="entry name" value="CarbamoylP_synth_ssu_N"/>
</dbReference>
<dbReference type="GO" id="GO:0044205">
    <property type="term" value="P:'de novo' UMP biosynthetic process"/>
    <property type="evidence" value="ECO:0007669"/>
    <property type="project" value="UniProtKB-UniRule"/>
</dbReference>
<evidence type="ECO:0000256" key="2">
    <source>
        <dbReference type="ARBA" id="ARBA00005077"/>
    </source>
</evidence>
<evidence type="ECO:0000256" key="10">
    <source>
        <dbReference type="ARBA" id="ARBA00049285"/>
    </source>
</evidence>
<evidence type="ECO:0000256" key="7">
    <source>
        <dbReference type="ARBA" id="ARBA00022962"/>
    </source>
</evidence>
<comment type="similarity">
    <text evidence="3 11">Belongs to the CarA family.</text>
</comment>
<evidence type="ECO:0000256" key="1">
    <source>
        <dbReference type="ARBA" id="ARBA00004812"/>
    </source>
</evidence>
<evidence type="ECO:0000256" key="8">
    <source>
        <dbReference type="ARBA" id="ARBA00022975"/>
    </source>
</evidence>
<feature type="domain" description="Carbamoyl-phosphate synthase small subunit N-terminal" evidence="12">
    <location>
        <begin position="1"/>
        <end position="131"/>
    </location>
</feature>
<dbReference type="InterPro" id="IPR029062">
    <property type="entry name" value="Class_I_gatase-like"/>
</dbReference>
<evidence type="ECO:0000256" key="6">
    <source>
        <dbReference type="ARBA" id="ARBA00022840"/>
    </source>
</evidence>
<dbReference type="AlphaFoldDB" id="A0A660SLS9"/>
<dbReference type="SUPFAM" id="SSF52317">
    <property type="entry name" value="Class I glutamine amidotransferase-like"/>
    <property type="match status" value="1"/>
</dbReference>
<dbReference type="CDD" id="cd01744">
    <property type="entry name" value="GATase1_CPSase"/>
    <property type="match status" value="1"/>
</dbReference>
<dbReference type="HAMAP" id="MF_01209">
    <property type="entry name" value="CPSase_S_chain"/>
    <property type="match status" value="1"/>
</dbReference>
<feature type="binding site" evidence="11">
    <location>
        <position position="221"/>
    </location>
    <ligand>
        <name>L-glutamine</name>
        <dbReference type="ChEBI" id="CHEBI:58359"/>
    </ligand>
</feature>
<dbReference type="SMART" id="SM01097">
    <property type="entry name" value="CPSase_sm_chain"/>
    <property type="match status" value="1"/>
</dbReference>
<keyword evidence="11" id="KW-0028">Amino-acid biosynthesis</keyword>
<dbReference type="InterPro" id="IPR050472">
    <property type="entry name" value="Anth_synth/Amidotransfase"/>
</dbReference>
<protein>
    <recommendedName>
        <fullName evidence="11">Carbamoyl phosphate synthase small chain</fullName>
        <ecNumber evidence="11">6.3.5.5</ecNumber>
    </recommendedName>
    <alternativeName>
        <fullName evidence="11">Carbamoyl phosphate synthetase glutamine chain</fullName>
    </alternativeName>
</protein>
<comment type="pathway">
    <text evidence="1 11">Pyrimidine metabolism; UMP biosynthesis via de novo pathway; (S)-dihydroorotate from bicarbonate: step 1/3.</text>
</comment>
<dbReference type="Gene3D" id="3.40.50.880">
    <property type="match status" value="1"/>
</dbReference>
<dbReference type="Pfam" id="PF00117">
    <property type="entry name" value="GATase"/>
    <property type="match status" value="1"/>
</dbReference>
<keyword evidence="7 11" id="KW-0315">Glutamine amidotransferase</keyword>
<dbReference type="PRINTS" id="PR00097">
    <property type="entry name" value="ANTSNTHASEII"/>
</dbReference>
<keyword evidence="11" id="KW-0055">Arginine biosynthesis</keyword>
<dbReference type="UniPathway" id="UPA00070">
    <property type="reaction ID" value="UER00115"/>
</dbReference>
<dbReference type="EC" id="6.3.5.5" evidence="11"/>
<evidence type="ECO:0000313" key="13">
    <source>
        <dbReference type="EMBL" id="RKX71707.1"/>
    </source>
</evidence>
<dbReference type="GO" id="GO:0006207">
    <property type="term" value="P:'de novo' pyrimidine nucleobase biosynthetic process"/>
    <property type="evidence" value="ECO:0007669"/>
    <property type="project" value="InterPro"/>
</dbReference>
<comment type="caution">
    <text evidence="11">Lacks conserved residue(s) required for the propagation of feature annotation.</text>
</comment>
<keyword evidence="4 11" id="KW-0436">Ligase</keyword>
<dbReference type="InterPro" id="IPR006274">
    <property type="entry name" value="CarbamoylP_synth_ssu"/>
</dbReference>
<sequence>MNGILCLEDGEIFQGRIFGHIRTTIGELCFNTSMSGYQEILTDPSYFGQIVVMSYPIIGNYGTNSRDNESYQPFLSGFIIREYCRHPSNPRMELSLSEFLKRNRVSAIEEIDTRALVRHIREKGEMRAAIAPLPVDRGELLKKVQNHPKLEGRDLVSSVTTKSPYRFGHPKGIKIVVYDFGVKRNILRLLKEEASVIVVPAQTDPETVLGLDPAGIILSNGPGDPAAVTYAIDNIKKLLGRVPILGICLGHQLLGLALGGRTYRLKFGHHGGNHPVKDLRSGKILITVQNHSFALDPASLERSGAEITHINLNDGTLEGFFHPEYRIYSYQFHPEASPGPTEANQLIQSFLDRCRSGRTSRRF</sequence>
<organism evidence="13 14">
    <name type="scientific">candidate division WOR-3 bacterium</name>
    <dbReference type="NCBI Taxonomy" id="2052148"/>
    <lineage>
        <taxon>Bacteria</taxon>
        <taxon>Bacteria division WOR-3</taxon>
    </lineage>
</organism>
<dbReference type="GO" id="GO:0006541">
    <property type="term" value="P:glutamine metabolic process"/>
    <property type="evidence" value="ECO:0007669"/>
    <property type="project" value="InterPro"/>
</dbReference>
<reference evidence="13 14" key="1">
    <citation type="submission" date="2018-06" db="EMBL/GenBank/DDBJ databases">
        <title>Extensive metabolic versatility and redundancy in microbially diverse, dynamic hydrothermal sediments.</title>
        <authorList>
            <person name="Dombrowski N."/>
            <person name="Teske A."/>
            <person name="Baker B.J."/>
        </authorList>
    </citation>
    <scope>NUCLEOTIDE SEQUENCE [LARGE SCALE GENOMIC DNA]</scope>
    <source>
        <strain evidence="13">B36_G15</strain>
    </source>
</reference>
<dbReference type="NCBIfam" id="NF009475">
    <property type="entry name" value="PRK12838.1"/>
    <property type="match status" value="1"/>
</dbReference>
<dbReference type="PANTHER" id="PTHR43418:SF7">
    <property type="entry name" value="CARBAMOYL-PHOSPHATE SYNTHASE SMALL CHAIN"/>
    <property type="match status" value="1"/>
</dbReference>
<feature type="binding site" evidence="11">
    <location>
        <position position="290"/>
    </location>
    <ligand>
        <name>L-glutamine</name>
        <dbReference type="ChEBI" id="CHEBI:58359"/>
    </ligand>
</feature>
<dbReference type="PROSITE" id="PS51273">
    <property type="entry name" value="GATASE_TYPE_1"/>
    <property type="match status" value="1"/>
</dbReference>
<feature type="binding site" evidence="11">
    <location>
        <position position="249"/>
    </location>
    <ligand>
        <name>L-glutamine</name>
        <dbReference type="ChEBI" id="CHEBI:58359"/>
    </ligand>
</feature>
<evidence type="ECO:0000256" key="9">
    <source>
        <dbReference type="ARBA" id="ARBA00048816"/>
    </source>
</evidence>
<dbReference type="SUPFAM" id="SSF52021">
    <property type="entry name" value="Carbamoyl phosphate synthetase, small subunit N-terminal domain"/>
    <property type="match status" value="1"/>
</dbReference>
<dbReference type="NCBIfam" id="TIGR01368">
    <property type="entry name" value="CPSaseIIsmall"/>
    <property type="match status" value="1"/>
</dbReference>
<accession>A0A660SLS9</accession>
<dbReference type="Proteomes" id="UP000268469">
    <property type="component" value="Unassembled WGS sequence"/>
</dbReference>
<dbReference type="PRINTS" id="PR00096">
    <property type="entry name" value="GATASE"/>
</dbReference>
<gene>
    <name evidence="11" type="primary">carA</name>
    <name evidence="13" type="ORF">DRP53_00545</name>
</gene>
<dbReference type="GO" id="GO:0006526">
    <property type="term" value="P:L-arginine biosynthetic process"/>
    <property type="evidence" value="ECO:0007669"/>
    <property type="project" value="UniProtKB-UniRule"/>
</dbReference>